<name>A0A858SUQ8_9RHOB</name>
<evidence type="ECO:0000259" key="6">
    <source>
        <dbReference type="Pfam" id="PF05154"/>
    </source>
</evidence>
<gene>
    <name evidence="7" type="ORF">G3256_15340</name>
</gene>
<protein>
    <submittedName>
        <fullName evidence="7">TM2 domain-containing protein</fullName>
    </submittedName>
</protein>
<keyword evidence="4 5" id="KW-0472">Membrane</keyword>
<dbReference type="Pfam" id="PF05154">
    <property type="entry name" value="TM2"/>
    <property type="match status" value="1"/>
</dbReference>
<dbReference type="AlphaFoldDB" id="A0A858SUQ8"/>
<feature type="transmembrane region" description="Helical" evidence="5">
    <location>
        <begin position="57"/>
        <end position="77"/>
    </location>
</feature>
<comment type="subcellular location">
    <subcellularLocation>
        <location evidence="1">Membrane</location>
        <topology evidence="1">Multi-pass membrane protein</topology>
    </subcellularLocation>
</comment>
<proteinExistence type="predicted"/>
<dbReference type="EMBL" id="CP048788">
    <property type="protein sequence ID" value="QJF52444.1"/>
    <property type="molecule type" value="Genomic_DNA"/>
</dbReference>
<sequence length="95" mass="10181">MQTDISPKSYGTAVALCGVFGTAGIHHFYLGDFWHGLADLTLLVLAIMFFVQGNDGLGVATLLADGIHTIVIFYLLITGQWRDGKGRIVAIPSTT</sequence>
<evidence type="ECO:0000313" key="7">
    <source>
        <dbReference type="EMBL" id="QJF52444.1"/>
    </source>
</evidence>
<dbReference type="GO" id="GO:0016020">
    <property type="term" value="C:membrane"/>
    <property type="evidence" value="ECO:0007669"/>
    <property type="project" value="UniProtKB-SubCell"/>
</dbReference>
<evidence type="ECO:0000256" key="5">
    <source>
        <dbReference type="SAM" id="Phobius"/>
    </source>
</evidence>
<accession>A0A858SUQ8</accession>
<dbReference type="InterPro" id="IPR007829">
    <property type="entry name" value="TM2"/>
</dbReference>
<reference evidence="7 8" key="1">
    <citation type="submission" date="2020-02" db="EMBL/GenBank/DDBJ databases">
        <title>Genome sequence of Roseobacter ponti.</title>
        <authorList>
            <person name="Hollensteiner J."/>
            <person name="Schneider D."/>
            <person name="Poehlein A."/>
            <person name="Daniel R."/>
        </authorList>
    </citation>
    <scope>NUCLEOTIDE SEQUENCE [LARGE SCALE GENOMIC DNA]</scope>
    <source>
        <strain evidence="7 8">DSM 106830</strain>
    </source>
</reference>
<organism evidence="7 8">
    <name type="scientific">Roseobacter ponti</name>
    <dbReference type="NCBI Taxonomy" id="1891787"/>
    <lineage>
        <taxon>Bacteria</taxon>
        <taxon>Pseudomonadati</taxon>
        <taxon>Pseudomonadota</taxon>
        <taxon>Alphaproteobacteria</taxon>
        <taxon>Rhodobacterales</taxon>
        <taxon>Roseobacteraceae</taxon>
        <taxon>Roseobacter</taxon>
    </lineage>
</organism>
<evidence type="ECO:0000256" key="2">
    <source>
        <dbReference type="ARBA" id="ARBA00022692"/>
    </source>
</evidence>
<dbReference type="Proteomes" id="UP000503308">
    <property type="component" value="Chromosome"/>
</dbReference>
<keyword evidence="8" id="KW-1185">Reference proteome</keyword>
<keyword evidence="2 5" id="KW-0812">Transmembrane</keyword>
<feature type="domain" description="TM2" evidence="6">
    <location>
        <begin position="7"/>
        <end position="51"/>
    </location>
</feature>
<evidence type="ECO:0000256" key="3">
    <source>
        <dbReference type="ARBA" id="ARBA00022989"/>
    </source>
</evidence>
<dbReference type="KEGG" id="rpon:G3256_15340"/>
<evidence type="ECO:0000256" key="4">
    <source>
        <dbReference type="ARBA" id="ARBA00023136"/>
    </source>
</evidence>
<evidence type="ECO:0000256" key="1">
    <source>
        <dbReference type="ARBA" id="ARBA00004141"/>
    </source>
</evidence>
<keyword evidence="3 5" id="KW-1133">Transmembrane helix</keyword>
<dbReference type="RefSeq" id="WP_169641663.1">
    <property type="nucleotide sequence ID" value="NZ_CP048788.1"/>
</dbReference>
<evidence type="ECO:0000313" key="8">
    <source>
        <dbReference type="Proteomes" id="UP000503308"/>
    </source>
</evidence>